<comment type="caution">
    <text evidence="2">The sequence shown here is derived from an EMBL/GenBank/DDBJ whole genome shotgun (WGS) entry which is preliminary data.</text>
</comment>
<dbReference type="AlphaFoldDB" id="A0AAV9GDH0"/>
<dbReference type="Proteomes" id="UP001321760">
    <property type="component" value="Unassembled WGS sequence"/>
</dbReference>
<feature type="non-terminal residue" evidence="2">
    <location>
        <position position="205"/>
    </location>
</feature>
<dbReference type="Pfam" id="PF17111">
    <property type="entry name" value="PigL_N"/>
    <property type="match status" value="1"/>
</dbReference>
<accession>A0AAV9GDH0</accession>
<reference evidence="2" key="2">
    <citation type="submission" date="2023-05" db="EMBL/GenBank/DDBJ databases">
        <authorList>
            <consortium name="Lawrence Berkeley National Laboratory"/>
            <person name="Steindorff A."/>
            <person name="Hensen N."/>
            <person name="Bonometti L."/>
            <person name="Westerberg I."/>
            <person name="Brannstrom I.O."/>
            <person name="Guillou S."/>
            <person name="Cros-Aarteil S."/>
            <person name="Calhoun S."/>
            <person name="Haridas S."/>
            <person name="Kuo A."/>
            <person name="Mondo S."/>
            <person name="Pangilinan J."/>
            <person name="Riley R."/>
            <person name="Labutti K."/>
            <person name="Andreopoulos B."/>
            <person name="Lipzen A."/>
            <person name="Chen C."/>
            <person name="Yanf M."/>
            <person name="Daum C."/>
            <person name="Ng V."/>
            <person name="Clum A."/>
            <person name="Ohm R."/>
            <person name="Martin F."/>
            <person name="Silar P."/>
            <person name="Natvig D."/>
            <person name="Lalanne C."/>
            <person name="Gautier V."/>
            <person name="Ament-Velasquez S.L."/>
            <person name="Kruys A."/>
            <person name="Hutchinson M.I."/>
            <person name="Powell A.J."/>
            <person name="Barry K."/>
            <person name="Miller A.N."/>
            <person name="Grigoriev I.V."/>
            <person name="Debuchy R."/>
            <person name="Gladieux P."/>
            <person name="Thoren M.H."/>
            <person name="Johannesson H."/>
        </authorList>
    </citation>
    <scope>NUCLEOTIDE SEQUENCE</scope>
    <source>
        <strain evidence="2">PSN243</strain>
    </source>
</reference>
<evidence type="ECO:0000313" key="2">
    <source>
        <dbReference type="EMBL" id="KAK4446148.1"/>
    </source>
</evidence>
<proteinExistence type="predicted"/>
<feature type="domain" description="Azaphilone pigments biosynthesis cluster protein L N-terminal" evidence="1">
    <location>
        <begin position="1"/>
        <end position="178"/>
    </location>
</feature>
<keyword evidence="3" id="KW-1185">Reference proteome</keyword>
<reference evidence="2" key="1">
    <citation type="journal article" date="2023" name="Mol. Phylogenet. Evol.">
        <title>Genome-scale phylogeny and comparative genomics of the fungal order Sordariales.</title>
        <authorList>
            <person name="Hensen N."/>
            <person name="Bonometti L."/>
            <person name="Westerberg I."/>
            <person name="Brannstrom I.O."/>
            <person name="Guillou S."/>
            <person name="Cros-Aarteil S."/>
            <person name="Calhoun S."/>
            <person name="Haridas S."/>
            <person name="Kuo A."/>
            <person name="Mondo S."/>
            <person name="Pangilinan J."/>
            <person name="Riley R."/>
            <person name="LaButti K."/>
            <person name="Andreopoulos B."/>
            <person name="Lipzen A."/>
            <person name="Chen C."/>
            <person name="Yan M."/>
            <person name="Daum C."/>
            <person name="Ng V."/>
            <person name="Clum A."/>
            <person name="Steindorff A."/>
            <person name="Ohm R.A."/>
            <person name="Martin F."/>
            <person name="Silar P."/>
            <person name="Natvig D.O."/>
            <person name="Lalanne C."/>
            <person name="Gautier V."/>
            <person name="Ament-Velasquez S.L."/>
            <person name="Kruys A."/>
            <person name="Hutchinson M.I."/>
            <person name="Powell A.J."/>
            <person name="Barry K."/>
            <person name="Miller A.N."/>
            <person name="Grigoriev I.V."/>
            <person name="Debuchy R."/>
            <person name="Gladieux P."/>
            <person name="Hiltunen Thoren M."/>
            <person name="Johannesson H."/>
        </authorList>
    </citation>
    <scope>NUCLEOTIDE SEQUENCE</scope>
    <source>
        <strain evidence="2">PSN243</strain>
    </source>
</reference>
<evidence type="ECO:0000259" key="1">
    <source>
        <dbReference type="Pfam" id="PF17111"/>
    </source>
</evidence>
<evidence type="ECO:0000313" key="3">
    <source>
        <dbReference type="Proteomes" id="UP001321760"/>
    </source>
</evidence>
<dbReference type="InterPro" id="IPR031348">
    <property type="entry name" value="PigL_N"/>
</dbReference>
<protein>
    <submittedName>
        <fullName evidence="2">Group protein</fullName>
    </submittedName>
</protein>
<name>A0AAV9GDH0_9PEZI</name>
<sequence>MDPLSITTACVGLLGAVGGTSTKIVTFIRGCRDAQADLACVLEELSQLQLVIELLRDDDDINNNHVFPEPLRSRVSDLLSNCLAILGNIDTVLNKYTGTAGAAKWVMFGKDDIVVLRTSLETHRGALSLMLDLLSISLSKRIKEDTAVVRGTVGVIDQNTGQLMAELERIRVMVARTDELSASGHDYILEYLNSLGSYADTICND</sequence>
<gene>
    <name evidence="2" type="ORF">QBC34DRAFT_284089</name>
</gene>
<organism evidence="2 3">
    <name type="scientific">Podospora aff. communis PSN243</name>
    <dbReference type="NCBI Taxonomy" id="3040156"/>
    <lineage>
        <taxon>Eukaryota</taxon>
        <taxon>Fungi</taxon>
        <taxon>Dikarya</taxon>
        <taxon>Ascomycota</taxon>
        <taxon>Pezizomycotina</taxon>
        <taxon>Sordariomycetes</taxon>
        <taxon>Sordariomycetidae</taxon>
        <taxon>Sordariales</taxon>
        <taxon>Podosporaceae</taxon>
        <taxon>Podospora</taxon>
    </lineage>
</organism>
<dbReference type="EMBL" id="MU865959">
    <property type="protein sequence ID" value="KAK4446148.1"/>
    <property type="molecule type" value="Genomic_DNA"/>
</dbReference>